<dbReference type="NCBIfam" id="TIGR00091">
    <property type="entry name" value="tRNA (guanosine(46)-N7)-methyltransferase TrmB"/>
    <property type="match status" value="1"/>
</dbReference>
<dbReference type="AlphaFoldDB" id="A0A3B1E826"/>
<comment type="catalytic activity">
    <reaction evidence="1 7">
        <text>guanosine(46) in tRNA + S-adenosyl-L-methionine = N(7)-methylguanosine(46) in tRNA + S-adenosyl-L-homocysteine</text>
        <dbReference type="Rhea" id="RHEA:42708"/>
        <dbReference type="Rhea" id="RHEA-COMP:10188"/>
        <dbReference type="Rhea" id="RHEA-COMP:10189"/>
        <dbReference type="ChEBI" id="CHEBI:57856"/>
        <dbReference type="ChEBI" id="CHEBI:59789"/>
        <dbReference type="ChEBI" id="CHEBI:74269"/>
        <dbReference type="ChEBI" id="CHEBI:74480"/>
        <dbReference type="EC" id="2.1.1.33"/>
    </reaction>
</comment>
<gene>
    <name evidence="7 8" type="primary">trmB</name>
    <name evidence="8" type="ORF">BUCINSTRO3249_0373</name>
</gene>
<evidence type="ECO:0000256" key="5">
    <source>
        <dbReference type="ARBA" id="ARBA00022691"/>
    </source>
</evidence>
<feature type="binding site" evidence="7">
    <location>
        <position position="95"/>
    </location>
    <ligand>
        <name>S-adenosyl-L-methionine</name>
        <dbReference type="ChEBI" id="CHEBI:59789"/>
    </ligand>
</feature>
<dbReference type="InterPro" id="IPR003358">
    <property type="entry name" value="tRNA_(Gua-N-7)_MeTrfase_Trmb"/>
</dbReference>
<dbReference type="HAMAP" id="MF_01057">
    <property type="entry name" value="tRNA_methyltr_TrmB"/>
    <property type="match status" value="1"/>
</dbReference>
<dbReference type="PROSITE" id="PS51625">
    <property type="entry name" value="SAM_MT_TRMB"/>
    <property type="match status" value="1"/>
</dbReference>
<dbReference type="RefSeq" id="WP_158349228.1">
    <property type="nucleotide sequence ID" value="NZ_LR025085.1"/>
</dbReference>
<evidence type="ECO:0000256" key="6">
    <source>
        <dbReference type="ARBA" id="ARBA00022694"/>
    </source>
</evidence>
<evidence type="ECO:0000256" key="4">
    <source>
        <dbReference type="ARBA" id="ARBA00022679"/>
    </source>
</evidence>
<comment type="pathway">
    <text evidence="7">tRNA modification; N(7)-methylguanine-tRNA biosynthesis.</text>
</comment>
<proteinExistence type="inferred from homology"/>
<dbReference type="EC" id="2.1.1.33" evidence="7"/>
<dbReference type="EMBL" id="LR025085">
    <property type="protein sequence ID" value="VAX76867.1"/>
    <property type="molecule type" value="Genomic_DNA"/>
</dbReference>
<evidence type="ECO:0000256" key="7">
    <source>
        <dbReference type="HAMAP-Rule" id="MF_01057"/>
    </source>
</evidence>
<dbReference type="UniPathway" id="UPA00989"/>
<feature type="binding site" evidence="7">
    <location>
        <position position="149"/>
    </location>
    <ligand>
        <name>substrate</name>
    </ligand>
</feature>
<protein>
    <recommendedName>
        <fullName evidence="7">tRNA (guanine-N(7)-)-methyltransferase</fullName>
        <ecNumber evidence="7">2.1.1.33</ecNumber>
    </recommendedName>
    <alternativeName>
        <fullName evidence="7">tRNA (guanine(46)-N(7))-methyltransferase</fullName>
    </alternativeName>
    <alternativeName>
        <fullName evidence="7">tRNA(m7G46)-methyltransferase</fullName>
    </alternativeName>
</protein>
<dbReference type="OrthoDB" id="9802090at2"/>
<dbReference type="SUPFAM" id="SSF53335">
    <property type="entry name" value="S-adenosyl-L-methionine-dependent methyltransferases"/>
    <property type="match status" value="1"/>
</dbReference>
<evidence type="ECO:0000256" key="1">
    <source>
        <dbReference type="ARBA" id="ARBA00000142"/>
    </source>
</evidence>
<dbReference type="PANTHER" id="PTHR23417:SF14">
    <property type="entry name" value="PENTACOTRIPEPTIDE-REPEAT REGION OF PRORP DOMAIN-CONTAINING PROTEIN"/>
    <property type="match status" value="1"/>
</dbReference>
<dbReference type="InterPro" id="IPR029063">
    <property type="entry name" value="SAM-dependent_MTases_sf"/>
</dbReference>
<keyword evidence="5 7" id="KW-0949">S-adenosyl-L-methionine</keyword>
<organism evidence="8 9">
    <name type="scientific">Buchnera aphidicola</name>
    <name type="common">Cinara strobi</name>
    <dbReference type="NCBI Taxonomy" id="1921549"/>
    <lineage>
        <taxon>Bacteria</taxon>
        <taxon>Pseudomonadati</taxon>
        <taxon>Pseudomonadota</taxon>
        <taxon>Gammaproteobacteria</taxon>
        <taxon>Enterobacterales</taxon>
        <taxon>Erwiniaceae</taxon>
        <taxon>Buchnera</taxon>
    </lineage>
</organism>
<feature type="binding site" evidence="7">
    <location>
        <position position="181"/>
    </location>
    <ligand>
        <name>substrate</name>
    </ligand>
</feature>
<feature type="binding site" evidence="7">
    <location>
        <position position="145"/>
    </location>
    <ligand>
        <name>S-adenosyl-L-methionine</name>
        <dbReference type="ChEBI" id="CHEBI:59789"/>
    </ligand>
</feature>
<comment type="subunit">
    <text evidence="7">Monomer.</text>
</comment>
<comment type="similarity">
    <text evidence="7">Belongs to the class I-like SAM-binding methyltransferase superfamily. TrmB family.</text>
</comment>
<evidence type="ECO:0000313" key="8">
    <source>
        <dbReference type="EMBL" id="VAX76867.1"/>
    </source>
</evidence>
<feature type="binding site" evidence="7">
    <location>
        <position position="70"/>
    </location>
    <ligand>
        <name>S-adenosyl-L-methionine</name>
        <dbReference type="ChEBI" id="CHEBI:59789"/>
    </ligand>
</feature>
<dbReference type="GO" id="GO:0008176">
    <property type="term" value="F:tRNA (guanine(46)-N7)-methyltransferase activity"/>
    <property type="evidence" value="ECO:0007669"/>
    <property type="project" value="UniProtKB-UniRule"/>
</dbReference>
<dbReference type="InterPro" id="IPR055361">
    <property type="entry name" value="tRNA_methyltr_TrmB_bact"/>
</dbReference>
<keyword evidence="4 7" id="KW-0808">Transferase</keyword>
<dbReference type="Pfam" id="PF02390">
    <property type="entry name" value="Methyltransf_4"/>
    <property type="match status" value="1"/>
</dbReference>
<comment type="caution">
    <text evidence="7">Lacks conserved residue(s) required for the propagation of feature annotation.</text>
</comment>
<name>A0A3B1E826_9GAMM</name>
<dbReference type="GO" id="GO:0043527">
    <property type="term" value="C:tRNA methyltransferase complex"/>
    <property type="evidence" value="ECO:0007669"/>
    <property type="project" value="TreeGrafter"/>
</dbReference>
<dbReference type="PANTHER" id="PTHR23417">
    <property type="entry name" value="3-DEOXY-D-MANNO-OCTULOSONIC-ACID TRANSFERASE/TRNA GUANINE-N 7 - -METHYLTRANSFERASE"/>
    <property type="match status" value="1"/>
</dbReference>
<evidence type="ECO:0000256" key="3">
    <source>
        <dbReference type="ARBA" id="ARBA00022603"/>
    </source>
</evidence>
<reference evidence="9" key="1">
    <citation type="submission" date="2018-09" db="EMBL/GenBank/DDBJ databases">
        <authorList>
            <person name="Manzano-Marin A."/>
            <person name="Manzano-Marin A."/>
        </authorList>
    </citation>
    <scope>NUCLEOTIDE SEQUENCE [LARGE SCALE GENOMIC DNA]</scope>
    <source>
        <strain evidence="9">BuCistrobi</strain>
    </source>
</reference>
<comment type="function">
    <text evidence="2 7">Catalyzes the formation of N(7)-methylguanine at position 46 (m7G46) in tRNA.</text>
</comment>
<sequence>MIFYINDIFCKNNNLSYCILLKNYSIRRRRINEKKKKCILKCWKKYGIDFNYQKLDFFLLFPLNQFVLIEIGFGNGKLFIKKALRNPHINFIGIEIHPASIFSALLYARQYHVTNIKIIFYNALDVLNYMIPDKSIGIFQIFFPDPWFKLKHHKRRLINLNFIRLIEKKLIKKGYVHIITDCNSYSQKISTLMHNFSFFKRIFLDTPMNPLLGTRDLTKFEKKGILLNNTIYDYKYQFLKI</sequence>
<evidence type="ECO:0000256" key="2">
    <source>
        <dbReference type="ARBA" id="ARBA00003015"/>
    </source>
</evidence>
<keyword evidence="6 7" id="KW-0819">tRNA processing</keyword>
<evidence type="ECO:0000313" key="9">
    <source>
        <dbReference type="Proteomes" id="UP000271849"/>
    </source>
</evidence>
<keyword evidence="3 7" id="KW-0489">Methyltransferase</keyword>
<feature type="binding site" evidence="7">
    <location>
        <begin position="218"/>
        <end position="221"/>
    </location>
    <ligand>
        <name>substrate</name>
    </ligand>
</feature>
<accession>A0A3B1E826</accession>
<dbReference type="Gene3D" id="3.40.50.150">
    <property type="entry name" value="Vaccinia Virus protein VP39"/>
    <property type="match status" value="1"/>
</dbReference>
<dbReference type="STRING" id="1921549.GCA_900128825_00374"/>
<dbReference type="Proteomes" id="UP000271849">
    <property type="component" value="Chromosome"/>
</dbReference>
<feature type="binding site" evidence="7">
    <location>
        <position position="122"/>
    </location>
    <ligand>
        <name>S-adenosyl-L-methionine</name>
        <dbReference type="ChEBI" id="CHEBI:59789"/>
    </ligand>
</feature>